<evidence type="ECO:0000259" key="3">
    <source>
        <dbReference type="PROSITE" id="PS51352"/>
    </source>
</evidence>
<feature type="compositionally biased region" description="Acidic residues" evidence="2">
    <location>
        <begin position="324"/>
        <end position="350"/>
    </location>
</feature>
<dbReference type="InterPro" id="IPR036249">
    <property type="entry name" value="Thioredoxin-like_sf"/>
</dbReference>
<dbReference type="Gene3D" id="3.40.30.10">
    <property type="entry name" value="Glutaredoxin"/>
    <property type="match status" value="3"/>
</dbReference>
<comment type="caution">
    <text evidence="4">The sequence shown here is derived from an EMBL/GenBank/DDBJ whole genome shotgun (WGS) entry which is preliminary data.</text>
</comment>
<dbReference type="InterPro" id="IPR013766">
    <property type="entry name" value="Thioredoxin_domain"/>
</dbReference>
<accession>A0A2V3IIP0</accession>
<dbReference type="EMBL" id="NBIV01000183">
    <property type="protein sequence ID" value="PXF41947.1"/>
    <property type="molecule type" value="Genomic_DNA"/>
</dbReference>
<dbReference type="SUPFAM" id="SSF52833">
    <property type="entry name" value="Thioredoxin-like"/>
    <property type="match status" value="2"/>
</dbReference>
<dbReference type="OrthoDB" id="427280at2759"/>
<protein>
    <submittedName>
        <fullName evidence="4">Protein disulfide-isomerase 2</fullName>
    </submittedName>
</protein>
<evidence type="ECO:0000256" key="2">
    <source>
        <dbReference type="SAM" id="MobiDB-lite"/>
    </source>
</evidence>
<feature type="region of interest" description="Disordered" evidence="2">
    <location>
        <begin position="318"/>
        <end position="350"/>
    </location>
</feature>
<evidence type="ECO:0000256" key="1">
    <source>
        <dbReference type="ARBA" id="ARBA00006347"/>
    </source>
</evidence>
<dbReference type="GO" id="GO:0005783">
    <property type="term" value="C:endoplasmic reticulum"/>
    <property type="evidence" value="ECO:0007669"/>
    <property type="project" value="TreeGrafter"/>
</dbReference>
<keyword evidence="5" id="KW-1185">Reference proteome</keyword>
<feature type="domain" description="Thioredoxin" evidence="3">
    <location>
        <begin position="181"/>
        <end position="312"/>
    </location>
</feature>
<evidence type="ECO:0000313" key="4">
    <source>
        <dbReference type="EMBL" id="PXF41947.1"/>
    </source>
</evidence>
<dbReference type="PROSITE" id="PS51352">
    <property type="entry name" value="THIOREDOXIN_2"/>
    <property type="match status" value="1"/>
</dbReference>
<dbReference type="STRING" id="448386.A0A2V3IIP0"/>
<gene>
    <name evidence="4" type="ORF">BWQ96_08327</name>
</gene>
<dbReference type="PANTHER" id="PTHR18929">
    <property type="entry name" value="PROTEIN DISULFIDE ISOMERASE"/>
    <property type="match status" value="1"/>
</dbReference>
<name>A0A2V3IIP0_9FLOR</name>
<dbReference type="GO" id="GO:0034976">
    <property type="term" value="P:response to endoplasmic reticulum stress"/>
    <property type="evidence" value="ECO:0007669"/>
    <property type="project" value="TreeGrafter"/>
</dbReference>
<dbReference type="GO" id="GO:0006457">
    <property type="term" value="P:protein folding"/>
    <property type="evidence" value="ECO:0007669"/>
    <property type="project" value="TreeGrafter"/>
</dbReference>
<reference evidence="4 5" key="1">
    <citation type="journal article" date="2018" name="Mol. Biol. Evol.">
        <title>Analysis of the draft genome of the red seaweed Gracilariopsis chorda provides insights into genome size evolution in Rhodophyta.</title>
        <authorList>
            <person name="Lee J."/>
            <person name="Yang E.C."/>
            <person name="Graf L."/>
            <person name="Yang J.H."/>
            <person name="Qiu H."/>
            <person name="Zel Zion U."/>
            <person name="Chan C.X."/>
            <person name="Stephens T.G."/>
            <person name="Weber A.P.M."/>
            <person name="Boo G.H."/>
            <person name="Boo S.M."/>
            <person name="Kim K.M."/>
            <person name="Shin Y."/>
            <person name="Jung M."/>
            <person name="Lee S.J."/>
            <person name="Yim H.S."/>
            <person name="Lee J.H."/>
            <person name="Bhattacharya D."/>
            <person name="Yoon H.S."/>
        </authorList>
    </citation>
    <scope>NUCLEOTIDE SEQUENCE [LARGE SCALE GENOMIC DNA]</scope>
    <source>
        <strain evidence="4 5">SKKU-2015</strain>
        <tissue evidence="4">Whole body</tissue>
    </source>
</reference>
<dbReference type="Pfam" id="PF00085">
    <property type="entry name" value="Thioredoxin"/>
    <property type="match status" value="1"/>
</dbReference>
<dbReference type="GO" id="GO:0003756">
    <property type="term" value="F:protein disulfide isomerase activity"/>
    <property type="evidence" value="ECO:0007669"/>
    <property type="project" value="TreeGrafter"/>
</dbReference>
<proteinExistence type="inferred from homology"/>
<sequence>MPYHTIADADAYKKLVRDNSAKHFLVSAALEGSALTKFKKANFRIREFMPNSIGFAHSGDAATFGIESMSKGDIYLQRWEADGTRSNVKYDRDSDGTLSRFIRLSPLPVFQEFTQENAVHSIPLLDSFFENSDGQQCKAIEAVARKRCNSKVAFAWTDARYMLPKDYNFSEDALEAWVDDLIAGKIGPARMSEPIPEENEGPVYIVVGDSWDDIAQDTTKDVMIAQVAELSGPCYRLKPVYAMVAAELKKAGVEHVKFATMEATENGAPHEYKARGFPSIYLFKVGEKQKGINFSGDLTSKGIIEWVQVHTSIKFEFDTSTLGEDPEPEEAEDEFDKDDYGSDDWEDDDF</sequence>
<evidence type="ECO:0000313" key="5">
    <source>
        <dbReference type="Proteomes" id="UP000247409"/>
    </source>
</evidence>
<keyword evidence="4" id="KW-0413">Isomerase</keyword>
<dbReference type="Proteomes" id="UP000247409">
    <property type="component" value="Unassembled WGS sequence"/>
</dbReference>
<comment type="similarity">
    <text evidence="1">Belongs to the protein disulfide isomerase family.</text>
</comment>
<organism evidence="4 5">
    <name type="scientific">Gracilariopsis chorda</name>
    <dbReference type="NCBI Taxonomy" id="448386"/>
    <lineage>
        <taxon>Eukaryota</taxon>
        <taxon>Rhodophyta</taxon>
        <taxon>Florideophyceae</taxon>
        <taxon>Rhodymeniophycidae</taxon>
        <taxon>Gracilariales</taxon>
        <taxon>Gracilariaceae</taxon>
        <taxon>Gracilariopsis</taxon>
    </lineage>
</organism>
<dbReference type="AlphaFoldDB" id="A0A2V3IIP0"/>